<dbReference type="CDD" id="cd13858">
    <property type="entry name" value="CuRO_1_tcLCC2_insect_like"/>
    <property type="match status" value="1"/>
</dbReference>
<feature type="transmembrane region" description="Helical" evidence="6">
    <location>
        <begin position="686"/>
        <end position="704"/>
    </location>
</feature>
<dbReference type="FunFam" id="2.60.40.420:FF:000031">
    <property type="entry name" value="Laccase-2 isoform A"/>
    <property type="match status" value="1"/>
</dbReference>
<name>A0A221I2J7_STIJA</name>
<protein>
    <submittedName>
        <fullName evidence="11">Laccase-type phenoloxidase 3</fullName>
    </submittedName>
</protein>
<dbReference type="GO" id="GO:0005886">
    <property type="term" value="C:plasma membrane"/>
    <property type="evidence" value="ECO:0007669"/>
    <property type="project" value="TreeGrafter"/>
</dbReference>
<sequence length="705" mass="78706">MEKLFAATFFVFIQTLLLSGCCADHSSISPFHDCFRPCDWPAKPMICNYHFRVEWFSSMSTFCGDCPLNNTHCDNDYCIPLNGVQRPILTVNRQFPGPSIQVCEGDTINVTVQNAINNHEELAIHWHGIHQVGTPFMDGVPKVTQCPIPFGSSFVYTFNATESGTHYWHAHSGHQRSDGCVGSMIVRQAPGRDAHYDSYQIDDESHVILLQDWFHNPTLMTFVGHTLANLPNTPDAILINGHGQSVSFETHNNNVDPPVYTAREVLQVRTAMTQRFRVISNGIINCPLQVSVDNHALSVIATDGRPVRAKSVDSFVIFAGERFDFLLDAGQDVGNYWLRVNGLGDCSSRQELAVVRYQGAHSIHRPLLPEHYRVIGSVVNPYNELDVSGVYEPLHMLESLEEDKDGVLGNTVTTYYIPLDFNSVSRFGDSDDEVMTSHDDGGHDTGGESHTHAKRAHDPHGSDEHHDDTEDVHQSTGSGGHAHAHGEITAQINHASFRIPAANLLTQYDDINPSTFCDVRDIDPKCKTTYCECTQVLYAQVGEVIELVLVDEGFGADQSHPMHIHGHAFRVLAQEKKGDSLTVDHVIEMDRNGNIDRNLDSPPLKDTVAVPDGGYTIIRFNASNPGWWLFHCHLQYHLTNGMSIVIRVGDKEEQPSAPYNFPTCNDWRLRESSAARPAFASVMKSWILWPLIVSHVIFTFFSNLT</sequence>
<feature type="chain" id="PRO_5012939869" evidence="7">
    <location>
        <begin position="24"/>
        <end position="705"/>
    </location>
</feature>
<dbReference type="Pfam" id="PF07732">
    <property type="entry name" value="Cu-oxidase_3"/>
    <property type="match status" value="1"/>
</dbReference>
<keyword evidence="6" id="KW-0472">Membrane</keyword>
<dbReference type="Gene3D" id="2.60.40.420">
    <property type="entry name" value="Cupredoxins - blue copper proteins"/>
    <property type="match status" value="3"/>
</dbReference>
<dbReference type="InterPro" id="IPR001117">
    <property type="entry name" value="Cu-oxidase_2nd"/>
</dbReference>
<feature type="domain" description="Plastocyanin-like" evidence="8">
    <location>
        <begin position="204"/>
        <end position="360"/>
    </location>
</feature>
<dbReference type="InterPro" id="IPR011706">
    <property type="entry name" value="Cu-oxidase_C"/>
</dbReference>
<dbReference type="InterPro" id="IPR008972">
    <property type="entry name" value="Cupredoxin"/>
</dbReference>
<evidence type="ECO:0000313" key="11">
    <source>
        <dbReference type="EMBL" id="ASM47932.1"/>
    </source>
</evidence>
<accession>A0A221I2J7</accession>
<dbReference type="PROSITE" id="PS00079">
    <property type="entry name" value="MULTICOPPER_OXIDASE1"/>
    <property type="match status" value="1"/>
</dbReference>
<evidence type="ECO:0000259" key="10">
    <source>
        <dbReference type="Pfam" id="PF07732"/>
    </source>
</evidence>
<dbReference type="GO" id="GO:0006826">
    <property type="term" value="P:iron ion transport"/>
    <property type="evidence" value="ECO:0007669"/>
    <property type="project" value="TreeGrafter"/>
</dbReference>
<dbReference type="PROSITE" id="PS51257">
    <property type="entry name" value="PROKAR_LIPOPROTEIN"/>
    <property type="match status" value="1"/>
</dbReference>
<feature type="signal peptide" evidence="7">
    <location>
        <begin position="1"/>
        <end position="23"/>
    </location>
</feature>
<dbReference type="InterPro" id="IPR033138">
    <property type="entry name" value="Cu_oxidase_CS"/>
</dbReference>
<dbReference type="FunFam" id="2.60.40.420:FF:000045">
    <property type="entry name" value="Laccase 2"/>
    <property type="match status" value="1"/>
</dbReference>
<dbReference type="GO" id="GO:0005507">
    <property type="term" value="F:copper ion binding"/>
    <property type="evidence" value="ECO:0007669"/>
    <property type="project" value="InterPro"/>
</dbReference>
<dbReference type="Pfam" id="PF07731">
    <property type="entry name" value="Cu-oxidase_2"/>
    <property type="match status" value="1"/>
</dbReference>
<dbReference type="PANTHER" id="PTHR11709">
    <property type="entry name" value="MULTI-COPPER OXIDASE"/>
    <property type="match status" value="1"/>
</dbReference>
<evidence type="ECO:0000259" key="9">
    <source>
        <dbReference type="Pfam" id="PF07731"/>
    </source>
</evidence>
<keyword evidence="7" id="KW-0732">Signal</keyword>
<keyword evidence="6" id="KW-1133">Transmembrane helix</keyword>
<feature type="domain" description="Plastocyanin-like" evidence="10">
    <location>
        <begin position="76"/>
        <end position="189"/>
    </location>
</feature>
<keyword evidence="3" id="KW-0560">Oxidoreductase</keyword>
<dbReference type="CDD" id="cd13905">
    <property type="entry name" value="CuRO_3_tcLLC2_insect_like"/>
    <property type="match status" value="1"/>
</dbReference>
<dbReference type="EMBL" id="KX272623">
    <property type="protein sequence ID" value="ASM47932.1"/>
    <property type="molecule type" value="mRNA"/>
</dbReference>
<dbReference type="PANTHER" id="PTHR11709:SF394">
    <property type="entry name" value="FI03373P-RELATED"/>
    <property type="match status" value="1"/>
</dbReference>
<feature type="region of interest" description="Disordered" evidence="5">
    <location>
        <begin position="432"/>
        <end position="483"/>
    </location>
</feature>
<dbReference type="InterPro" id="IPR002355">
    <property type="entry name" value="Cu_oxidase_Cu_BS"/>
</dbReference>
<dbReference type="Pfam" id="PF00394">
    <property type="entry name" value="Cu-oxidase"/>
    <property type="match status" value="1"/>
</dbReference>
<dbReference type="CDD" id="cd13884">
    <property type="entry name" value="CuRO_2_tcLCC_insect_like"/>
    <property type="match status" value="1"/>
</dbReference>
<evidence type="ECO:0000256" key="6">
    <source>
        <dbReference type="SAM" id="Phobius"/>
    </source>
</evidence>
<evidence type="ECO:0000256" key="2">
    <source>
        <dbReference type="ARBA" id="ARBA00022723"/>
    </source>
</evidence>
<keyword evidence="2" id="KW-0479">Metal-binding</keyword>
<proteinExistence type="evidence at transcript level"/>
<evidence type="ECO:0000256" key="1">
    <source>
        <dbReference type="ARBA" id="ARBA00010609"/>
    </source>
</evidence>
<feature type="domain" description="Plastocyanin-like" evidence="9">
    <location>
        <begin position="519"/>
        <end position="650"/>
    </location>
</feature>
<evidence type="ECO:0000256" key="3">
    <source>
        <dbReference type="ARBA" id="ARBA00023002"/>
    </source>
</evidence>
<dbReference type="AlphaFoldDB" id="A0A221I2J7"/>
<dbReference type="PROSITE" id="PS00080">
    <property type="entry name" value="MULTICOPPER_OXIDASE2"/>
    <property type="match status" value="1"/>
</dbReference>
<dbReference type="InterPro" id="IPR045087">
    <property type="entry name" value="Cu-oxidase_fam"/>
</dbReference>
<keyword evidence="6" id="KW-0812">Transmembrane</keyword>
<feature type="compositionally biased region" description="Basic and acidic residues" evidence="5">
    <location>
        <begin position="435"/>
        <end position="473"/>
    </location>
</feature>
<evidence type="ECO:0000256" key="5">
    <source>
        <dbReference type="SAM" id="MobiDB-lite"/>
    </source>
</evidence>
<evidence type="ECO:0000256" key="4">
    <source>
        <dbReference type="ARBA" id="ARBA00023008"/>
    </source>
</evidence>
<evidence type="ECO:0000259" key="8">
    <source>
        <dbReference type="Pfam" id="PF00394"/>
    </source>
</evidence>
<comment type="similarity">
    <text evidence="1">Belongs to the multicopper oxidase family.</text>
</comment>
<reference evidence="11" key="1">
    <citation type="submission" date="2016-05" db="EMBL/GenBank/DDBJ databases">
        <title>Comparative analysis of phenoloxidases from the sea cucumber Apostichopus japonicus.</title>
        <authorList>
            <person name="Jiang J."/>
            <person name="Zhou Z."/>
            <person name="Dong Y."/>
            <person name="Jiang B."/>
            <person name="Yang A."/>
            <person name="Guan X."/>
            <person name="Gao S."/>
            <person name="Sun H."/>
            <person name="Wang B."/>
            <person name="Chen Z."/>
            <person name="Su H."/>
        </authorList>
    </citation>
    <scope>NUCLEOTIDE SEQUENCE</scope>
</reference>
<evidence type="ECO:0000256" key="7">
    <source>
        <dbReference type="SAM" id="SignalP"/>
    </source>
</evidence>
<dbReference type="GO" id="GO:0016491">
    <property type="term" value="F:oxidoreductase activity"/>
    <property type="evidence" value="ECO:0007669"/>
    <property type="project" value="UniProtKB-KW"/>
</dbReference>
<keyword evidence="4" id="KW-0186">Copper</keyword>
<organism evidence="11">
    <name type="scientific">Stichopus japonicus</name>
    <name type="common">Sea cucumber</name>
    <dbReference type="NCBI Taxonomy" id="307972"/>
    <lineage>
        <taxon>Eukaryota</taxon>
        <taxon>Metazoa</taxon>
        <taxon>Echinodermata</taxon>
        <taxon>Eleutherozoa</taxon>
        <taxon>Echinozoa</taxon>
        <taxon>Holothuroidea</taxon>
        <taxon>Aspidochirotacea</taxon>
        <taxon>Aspidochirotida</taxon>
        <taxon>Stichopodidae</taxon>
        <taxon>Apostichopus</taxon>
    </lineage>
</organism>
<dbReference type="SMR" id="A0A221I2J7"/>
<dbReference type="SUPFAM" id="SSF49503">
    <property type="entry name" value="Cupredoxins"/>
    <property type="match status" value="3"/>
</dbReference>
<dbReference type="InterPro" id="IPR011707">
    <property type="entry name" value="Cu-oxidase-like_N"/>
</dbReference>